<proteinExistence type="inferred from homology"/>
<dbReference type="GO" id="GO:0005886">
    <property type="term" value="C:plasma membrane"/>
    <property type="evidence" value="ECO:0007669"/>
    <property type="project" value="UniProtKB-SubCell"/>
</dbReference>
<dbReference type="InterPro" id="IPR051648">
    <property type="entry name" value="CWI-Assembly_Regulator"/>
</dbReference>
<evidence type="ECO:0000256" key="8">
    <source>
        <dbReference type="ARBA" id="ARBA00022729"/>
    </source>
</evidence>
<keyword evidence="8 11" id="KW-0732">Signal</keyword>
<keyword evidence="7" id="KW-0449">Lipoprotein</keyword>
<dbReference type="GO" id="GO:0098552">
    <property type="term" value="C:side of membrane"/>
    <property type="evidence" value="ECO:0007669"/>
    <property type="project" value="UniProtKB-KW"/>
</dbReference>
<protein>
    <submittedName>
        <fullName evidence="12">Uncharacterized protein</fullName>
    </submittedName>
</protein>
<dbReference type="AlphaFoldDB" id="A0A0H5CJ97"/>
<evidence type="ECO:0000256" key="9">
    <source>
        <dbReference type="ARBA" id="ARBA00023180"/>
    </source>
</evidence>
<organism evidence="12 13">
    <name type="scientific">Cyberlindnera jadinii (strain ATCC 18201 / CBS 1600 / BCRC 20928 / JCM 3617 / NBRC 0987 / NRRL Y-1542)</name>
    <name type="common">Torula yeast</name>
    <name type="synonym">Candida utilis</name>
    <dbReference type="NCBI Taxonomy" id="983966"/>
    <lineage>
        <taxon>Eukaryota</taxon>
        <taxon>Fungi</taxon>
        <taxon>Dikarya</taxon>
        <taxon>Ascomycota</taxon>
        <taxon>Saccharomycotina</taxon>
        <taxon>Saccharomycetes</taxon>
        <taxon>Phaffomycetales</taxon>
        <taxon>Phaffomycetaceae</taxon>
        <taxon>Cyberlindnera</taxon>
    </lineage>
</organism>
<keyword evidence="6" id="KW-0964">Secreted</keyword>
<dbReference type="PANTHER" id="PTHR31018">
    <property type="entry name" value="SPORULATION-SPECIFIC PROTEIN-RELATED"/>
    <property type="match status" value="1"/>
</dbReference>
<dbReference type="GO" id="GO:0009986">
    <property type="term" value="C:cell surface"/>
    <property type="evidence" value="ECO:0007669"/>
    <property type="project" value="TreeGrafter"/>
</dbReference>
<evidence type="ECO:0000256" key="2">
    <source>
        <dbReference type="ARBA" id="ARBA00004609"/>
    </source>
</evidence>
<keyword evidence="7" id="KW-0472">Membrane</keyword>
<dbReference type="EMBL" id="CDQK01000006">
    <property type="protein sequence ID" value="CEP24609.1"/>
    <property type="molecule type" value="Genomic_DNA"/>
</dbReference>
<evidence type="ECO:0000256" key="10">
    <source>
        <dbReference type="SAM" id="MobiDB-lite"/>
    </source>
</evidence>
<reference evidence="13" key="1">
    <citation type="journal article" date="2015" name="J. Biotechnol.">
        <title>The structure of the Cyberlindnera jadinii genome and its relation to Candida utilis analyzed by the occurrence of single nucleotide polymorphisms.</title>
        <authorList>
            <person name="Rupp O."/>
            <person name="Brinkrolf K."/>
            <person name="Buerth C."/>
            <person name="Kunigo M."/>
            <person name="Schneider J."/>
            <person name="Jaenicke S."/>
            <person name="Goesmann A."/>
            <person name="Puehler A."/>
            <person name="Jaeger K.-E."/>
            <person name="Ernst J.F."/>
        </authorList>
    </citation>
    <scope>NUCLEOTIDE SEQUENCE [LARGE SCALE GENOMIC DNA]</scope>
    <source>
        <strain evidence="13">ATCC 18201 / CBS 1600 / BCRC 20928 / JCM 3617 / NBRC 0987 / NRRL Y-1542</strain>
    </source>
</reference>
<feature type="region of interest" description="Disordered" evidence="10">
    <location>
        <begin position="370"/>
        <end position="402"/>
    </location>
</feature>
<dbReference type="Gene3D" id="3.80.20.20">
    <property type="entry name" value="Receptor L-domain"/>
    <property type="match status" value="1"/>
</dbReference>
<dbReference type="GO" id="GO:0009277">
    <property type="term" value="C:fungal-type cell wall"/>
    <property type="evidence" value="ECO:0007669"/>
    <property type="project" value="TreeGrafter"/>
</dbReference>
<accession>A0A0H5CJ97</accession>
<comment type="similarity">
    <text evidence="3">Belongs to the SPS2 family.</text>
</comment>
<name>A0A0H5CJ97_CYBJN</name>
<keyword evidence="9" id="KW-0325">Glycoprotein</keyword>
<dbReference type="Proteomes" id="UP000038830">
    <property type="component" value="Unassembled WGS sequence"/>
</dbReference>
<evidence type="ECO:0000256" key="3">
    <source>
        <dbReference type="ARBA" id="ARBA00005798"/>
    </source>
</evidence>
<dbReference type="PANTHER" id="PTHR31018:SF3">
    <property type="entry name" value="RECEPTOR PROTEIN-TYROSINE KINASE"/>
    <property type="match status" value="1"/>
</dbReference>
<feature type="chain" id="PRO_5005217673" evidence="11">
    <location>
        <begin position="19"/>
        <end position="425"/>
    </location>
</feature>
<evidence type="ECO:0000256" key="7">
    <source>
        <dbReference type="ARBA" id="ARBA00022622"/>
    </source>
</evidence>
<keyword evidence="4" id="KW-1003">Cell membrane</keyword>
<evidence type="ECO:0000256" key="5">
    <source>
        <dbReference type="ARBA" id="ARBA00022512"/>
    </source>
</evidence>
<gene>
    <name evidence="12" type="ORF">BN1211_5480</name>
</gene>
<feature type="signal peptide" evidence="11">
    <location>
        <begin position="1"/>
        <end position="18"/>
    </location>
</feature>
<keyword evidence="7" id="KW-0336">GPI-anchor</keyword>
<keyword evidence="5" id="KW-0134">Cell wall</keyword>
<evidence type="ECO:0000256" key="4">
    <source>
        <dbReference type="ARBA" id="ARBA00022475"/>
    </source>
</evidence>
<dbReference type="GO" id="GO:0031505">
    <property type="term" value="P:fungal-type cell wall organization"/>
    <property type="evidence" value="ECO:0007669"/>
    <property type="project" value="TreeGrafter"/>
</dbReference>
<dbReference type="InterPro" id="IPR036941">
    <property type="entry name" value="Rcpt_L-dom_sf"/>
</dbReference>
<evidence type="ECO:0000256" key="6">
    <source>
        <dbReference type="ARBA" id="ARBA00022525"/>
    </source>
</evidence>
<evidence type="ECO:0000313" key="13">
    <source>
        <dbReference type="Proteomes" id="UP000038830"/>
    </source>
</evidence>
<evidence type="ECO:0000256" key="1">
    <source>
        <dbReference type="ARBA" id="ARBA00004191"/>
    </source>
</evidence>
<dbReference type="SUPFAM" id="SSF52058">
    <property type="entry name" value="L domain-like"/>
    <property type="match status" value="3"/>
</dbReference>
<sequence length="425" mass="43214">MQFKSFALVSALAASALAQSTSSASAATASTSISIASGCSFTETATATAQSDLDDLNSCVAIKGDVYITGSLGSAALDNVQAIYGSLTIDNATSLASFSAGSLGAITEQFNLQSLTILSTLNLPALSTVGSVNFVTLPALSSINLNTGVTQVNSLYISDTSLETLDGFDITSLDTFNVNNNKNLASIDSQLQNVKVALEVSYNSENVEVTFDELEWANNITFRDGASVSLAKLSSVNASLGFINNSITEIDLATLSTIGGSLSIVSNDELESLDFTNLTSISGGFVISNNSALNNISGFDSLETVGGAVIFQGNFTNASLPSLRRVSGGFTVESEGELDCDEFNSLNSKGVIQGDSYVCSAASTSTSVQVSSTASGDDSSSSSTHSSSATASNSASSSSSKAGAGSVTVGASFLTAFAGFMLALL</sequence>
<comment type="subcellular location">
    <subcellularLocation>
        <location evidence="2">Cell membrane</location>
        <topology evidence="2">Lipid-anchor</topology>
        <topology evidence="2">GPI-anchor</topology>
    </subcellularLocation>
    <subcellularLocation>
        <location evidence="1">Secreted</location>
        <location evidence="1">Cell wall</location>
    </subcellularLocation>
</comment>
<evidence type="ECO:0000256" key="11">
    <source>
        <dbReference type="SAM" id="SignalP"/>
    </source>
</evidence>
<evidence type="ECO:0000313" key="12">
    <source>
        <dbReference type="EMBL" id="CEP24609.1"/>
    </source>
</evidence>